<dbReference type="RefSeq" id="WP_090289309.1">
    <property type="nucleotide sequence ID" value="NZ_FNCK01000002.1"/>
</dbReference>
<sequence length="118" mass="13799">MKNFPQGFITGLALGVLAGLMNARQSGEKTRYQLKQAYNDLQVDLDQMDQDYERFNNSIKTLNYESKQTIKFLSHLITQTKNKFEDETQPRMRRIKGNLNQLNKDLETVTQLKQVKKN</sequence>
<dbReference type="AlphaFoldDB" id="A0A1G7QUT6"/>
<dbReference type="STRING" id="120956.SAMN05421791_102228"/>
<dbReference type="Pfam" id="PF12732">
    <property type="entry name" value="YtxH"/>
    <property type="match status" value="1"/>
</dbReference>
<proteinExistence type="predicted"/>
<accession>A0A1G7QUT6</accession>
<gene>
    <name evidence="2" type="ORF">SAMN05421791_102228</name>
</gene>
<evidence type="ECO:0000313" key="2">
    <source>
        <dbReference type="EMBL" id="SDG02286.1"/>
    </source>
</evidence>
<name>A0A1G7QUT6_9LACT</name>
<keyword evidence="1" id="KW-0175">Coiled coil</keyword>
<evidence type="ECO:0000313" key="3">
    <source>
        <dbReference type="Proteomes" id="UP000199708"/>
    </source>
</evidence>
<keyword evidence="3" id="KW-1185">Reference proteome</keyword>
<feature type="coiled-coil region" evidence="1">
    <location>
        <begin position="38"/>
        <end position="65"/>
    </location>
</feature>
<dbReference type="EMBL" id="FNCK01000002">
    <property type="protein sequence ID" value="SDG02286.1"/>
    <property type="molecule type" value="Genomic_DNA"/>
</dbReference>
<dbReference type="InterPro" id="IPR024623">
    <property type="entry name" value="YtxH"/>
</dbReference>
<dbReference type="Proteomes" id="UP000199708">
    <property type="component" value="Unassembled WGS sequence"/>
</dbReference>
<dbReference type="OrthoDB" id="2139646at2"/>
<reference evidence="2 3" key="1">
    <citation type="submission" date="2016-10" db="EMBL/GenBank/DDBJ databases">
        <authorList>
            <person name="de Groot N.N."/>
        </authorList>
    </citation>
    <scope>NUCLEOTIDE SEQUENCE [LARGE SCALE GENOMIC DNA]</scope>
    <source>
        <strain evidence="2 3">ATCC BAA-466</strain>
    </source>
</reference>
<evidence type="ECO:0000256" key="1">
    <source>
        <dbReference type="SAM" id="Coils"/>
    </source>
</evidence>
<organism evidence="2 3">
    <name type="scientific">Facklamia miroungae</name>
    <dbReference type="NCBI Taxonomy" id="120956"/>
    <lineage>
        <taxon>Bacteria</taxon>
        <taxon>Bacillati</taxon>
        <taxon>Bacillota</taxon>
        <taxon>Bacilli</taxon>
        <taxon>Lactobacillales</taxon>
        <taxon>Aerococcaceae</taxon>
        <taxon>Facklamia</taxon>
    </lineage>
</organism>
<protein>
    <submittedName>
        <fullName evidence="2">Gas vesicle protein</fullName>
    </submittedName>
</protein>